<dbReference type="PROSITE" id="PS51725">
    <property type="entry name" value="ABM"/>
    <property type="match status" value="1"/>
</dbReference>
<evidence type="ECO:0000313" key="2">
    <source>
        <dbReference type="EMBL" id="QYO79030.1"/>
    </source>
</evidence>
<gene>
    <name evidence="2" type="ORF">K1X15_08315</name>
</gene>
<keyword evidence="2" id="KW-0503">Monooxygenase</keyword>
<dbReference type="GO" id="GO:0004497">
    <property type="term" value="F:monooxygenase activity"/>
    <property type="evidence" value="ECO:0007669"/>
    <property type="project" value="UniProtKB-KW"/>
</dbReference>
<dbReference type="Proteomes" id="UP000825799">
    <property type="component" value="Chromosome"/>
</dbReference>
<reference evidence="2 3" key="1">
    <citation type="submission" date="2021-08" db="EMBL/GenBank/DDBJ databases">
        <title>Devosia salina sp. nov., isolated from the South China Sea sediment.</title>
        <authorList>
            <person name="Zhou Z."/>
        </authorList>
    </citation>
    <scope>NUCLEOTIDE SEQUENCE [LARGE SCALE GENOMIC DNA]</scope>
    <source>
        <strain evidence="2 3">SCS-3</strain>
    </source>
</reference>
<sequence length="110" mass="12432">MEFRQLTASKSQIVLIAEFTARAGEEERVASLLDGLATKVRQEPGNIAFDCYRQTENPAKFVVYEIYRDRQAFEDHIAADYGATFNTRLQELIIEPQSILTFLTSLGRGA</sequence>
<dbReference type="InterPro" id="IPR011008">
    <property type="entry name" value="Dimeric_a/b-barrel"/>
</dbReference>
<name>A0ABX8WJH3_9HYPH</name>
<proteinExistence type="predicted"/>
<dbReference type="EMBL" id="CP080590">
    <property type="protein sequence ID" value="QYO79030.1"/>
    <property type="molecule type" value="Genomic_DNA"/>
</dbReference>
<dbReference type="Gene3D" id="3.30.70.100">
    <property type="match status" value="1"/>
</dbReference>
<organism evidence="2 3">
    <name type="scientific">Devosia salina</name>
    <dbReference type="NCBI Taxonomy" id="2860336"/>
    <lineage>
        <taxon>Bacteria</taxon>
        <taxon>Pseudomonadati</taxon>
        <taxon>Pseudomonadota</taxon>
        <taxon>Alphaproteobacteria</taxon>
        <taxon>Hyphomicrobiales</taxon>
        <taxon>Devosiaceae</taxon>
        <taxon>Devosia</taxon>
    </lineage>
</organism>
<dbReference type="SUPFAM" id="SSF54909">
    <property type="entry name" value="Dimeric alpha+beta barrel"/>
    <property type="match status" value="1"/>
</dbReference>
<keyword evidence="2" id="KW-0560">Oxidoreductase</keyword>
<feature type="domain" description="ABM" evidence="1">
    <location>
        <begin position="13"/>
        <end position="102"/>
    </location>
</feature>
<protein>
    <submittedName>
        <fullName evidence="2">Antibiotic biosynthesis monooxygenase</fullName>
    </submittedName>
</protein>
<accession>A0ABX8WJH3</accession>
<dbReference type="PANTHER" id="PTHR33336:SF3">
    <property type="entry name" value="ABM DOMAIN-CONTAINING PROTEIN"/>
    <property type="match status" value="1"/>
</dbReference>
<dbReference type="InterPro" id="IPR050744">
    <property type="entry name" value="AI-2_Isomerase_LsrG"/>
</dbReference>
<keyword evidence="3" id="KW-1185">Reference proteome</keyword>
<dbReference type="Pfam" id="PF03992">
    <property type="entry name" value="ABM"/>
    <property type="match status" value="1"/>
</dbReference>
<evidence type="ECO:0000313" key="3">
    <source>
        <dbReference type="Proteomes" id="UP000825799"/>
    </source>
</evidence>
<dbReference type="InterPro" id="IPR007138">
    <property type="entry name" value="ABM_dom"/>
</dbReference>
<evidence type="ECO:0000259" key="1">
    <source>
        <dbReference type="PROSITE" id="PS51725"/>
    </source>
</evidence>
<dbReference type="PANTHER" id="PTHR33336">
    <property type="entry name" value="QUINOL MONOOXYGENASE YGIN-RELATED"/>
    <property type="match status" value="1"/>
</dbReference>